<keyword evidence="3" id="KW-1133">Transmembrane helix</keyword>
<dbReference type="PROSITE" id="PS50923">
    <property type="entry name" value="SUSHI"/>
    <property type="match status" value="1"/>
</dbReference>
<evidence type="ECO:0000256" key="1">
    <source>
        <dbReference type="ARBA" id="ARBA00023157"/>
    </source>
</evidence>
<dbReference type="Gene3D" id="2.10.70.10">
    <property type="entry name" value="Complement Module, domain 1"/>
    <property type="match status" value="2"/>
</dbReference>
<evidence type="ECO:0000259" key="4">
    <source>
        <dbReference type="PROSITE" id="PS50923"/>
    </source>
</evidence>
<proteinExistence type="predicted"/>
<dbReference type="SUPFAM" id="SSF57535">
    <property type="entry name" value="Complement control module/SCR domain"/>
    <property type="match status" value="3"/>
</dbReference>
<sequence length="383" mass="41969">MSCVGQPSIPDGYPTGAASGTPPTVILVCNPGYTLSDSPTYTCDFSGKSPHLTGNAECITMFIKDVSSSNLWRDSEMSCVGQPSIPDGYPTGAASGTPPTVTFVCNPGYTLSGNPTYTCDTSGTNPRWTGNAECIPWYIKDVPNGYPVTNIDDTGSQPKVRFTCNPGYVLSGGPNFYCNKTSHIWFGNTVCSPEKIPEVWFWLLIAVGSLVAIAAISALCVYCCKKCCWRNRVRSVGPINNEDYPPGCCGGCFDYGGSCDVCGCVDYYGCCSLFGCCGYRGLCGCGLFTCCRCCREPDDAHVQGNNVQDARGRRKKRWTGILSKRTNMKARRKRRDLWRQWRSNRPNDPINDEVYNKVRRDAKMVAIWLPHSNPVRSINTSTK</sequence>
<dbReference type="Proteomes" id="UP000005408">
    <property type="component" value="Unassembled WGS sequence"/>
</dbReference>
<keyword evidence="2" id="KW-0768">Sushi</keyword>
<name>A0A8W8M094_MAGGI</name>
<keyword evidence="1" id="KW-1015">Disulfide bond</keyword>
<dbReference type="InterPro" id="IPR035976">
    <property type="entry name" value="Sushi/SCR/CCP_sf"/>
</dbReference>
<organism evidence="5 6">
    <name type="scientific">Magallana gigas</name>
    <name type="common">Pacific oyster</name>
    <name type="synonym">Crassostrea gigas</name>
    <dbReference type="NCBI Taxonomy" id="29159"/>
    <lineage>
        <taxon>Eukaryota</taxon>
        <taxon>Metazoa</taxon>
        <taxon>Spiralia</taxon>
        <taxon>Lophotrochozoa</taxon>
        <taxon>Mollusca</taxon>
        <taxon>Bivalvia</taxon>
        <taxon>Autobranchia</taxon>
        <taxon>Pteriomorphia</taxon>
        <taxon>Ostreida</taxon>
        <taxon>Ostreoidea</taxon>
        <taxon>Ostreidae</taxon>
        <taxon>Magallana</taxon>
    </lineage>
</organism>
<evidence type="ECO:0000256" key="3">
    <source>
        <dbReference type="SAM" id="Phobius"/>
    </source>
</evidence>
<dbReference type="CDD" id="cd00033">
    <property type="entry name" value="CCP"/>
    <property type="match status" value="1"/>
</dbReference>
<keyword evidence="6" id="KW-1185">Reference proteome</keyword>
<dbReference type="InterPro" id="IPR000436">
    <property type="entry name" value="Sushi_SCR_CCP_dom"/>
</dbReference>
<reference evidence="5" key="1">
    <citation type="submission" date="2022-08" db="UniProtKB">
        <authorList>
            <consortium name="EnsemblMetazoa"/>
        </authorList>
    </citation>
    <scope>IDENTIFICATION</scope>
    <source>
        <strain evidence="5">05x7-T-G4-1.051#20</strain>
    </source>
</reference>
<keyword evidence="3" id="KW-0812">Transmembrane</keyword>
<feature type="domain" description="Sushi" evidence="4">
    <location>
        <begin position="77"/>
        <end position="136"/>
    </location>
</feature>
<accession>A0A8W8M094</accession>
<dbReference type="AlphaFoldDB" id="A0A8W8M094"/>
<comment type="caution">
    <text evidence="2">Lacks conserved residue(s) required for the propagation of feature annotation.</text>
</comment>
<dbReference type="Pfam" id="PF00084">
    <property type="entry name" value="Sushi"/>
    <property type="match status" value="3"/>
</dbReference>
<dbReference type="SMART" id="SM00032">
    <property type="entry name" value="CCP"/>
    <property type="match status" value="3"/>
</dbReference>
<evidence type="ECO:0000313" key="5">
    <source>
        <dbReference type="EnsemblMetazoa" id="G29949.1:cds"/>
    </source>
</evidence>
<dbReference type="EnsemblMetazoa" id="G29949.1">
    <property type="protein sequence ID" value="G29949.1:cds"/>
    <property type="gene ID" value="G29949"/>
</dbReference>
<evidence type="ECO:0000313" key="6">
    <source>
        <dbReference type="Proteomes" id="UP000005408"/>
    </source>
</evidence>
<protein>
    <recommendedName>
        <fullName evidence="4">Sushi domain-containing protein</fullName>
    </recommendedName>
</protein>
<feature type="transmembrane region" description="Helical" evidence="3">
    <location>
        <begin position="199"/>
        <end position="224"/>
    </location>
</feature>
<keyword evidence="3" id="KW-0472">Membrane</keyword>
<evidence type="ECO:0000256" key="2">
    <source>
        <dbReference type="PROSITE-ProRule" id="PRU00302"/>
    </source>
</evidence>